<feature type="domain" description="AB hydrolase-1" evidence="3">
    <location>
        <begin position="195"/>
        <end position="419"/>
    </location>
</feature>
<feature type="signal peptide" evidence="2">
    <location>
        <begin position="1"/>
        <end position="42"/>
    </location>
</feature>
<proteinExistence type="predicted"/>
<dbReference type="PANTHER" id="PTHR43265:SF1">
    <property type="entry name" value="ESTERASE ESTD"/>
    <property type="match status" value="1"/>
</dbReference>
<dbReference type="PROSITE" id="PS00708">
    <property type="entry name" value="PRO_ENDOPEP_SER"/>
    <property type="match status" value="1"/>
</dbReference>
<organism evidence="4 5">
    <name type="scientific">Arenimonas composti TR7-09 = DSM 18010</name>
    <dbReference type="NCBI Taxonomy" id="1121013"/>
    <lineage>
        <taxon>Bacteria</taxon>
        <taxon>Pseudomonadati</taxon>
        <taxon>Pseudomonadota</taxon>
        <taxon>Gammaproteobacteria</taxon>
        <taxon>Lysobacterales</taxon>
        <taxon>Lysobacteraceae</taxon>
        <taxon>Arenimonas</taxon>
    </lineage>
</organism>
<accession>A0A091BB16</accession>
<evidence type="ECO:0000313" key="4">
    <source>
        <dbReference type="EMBL" id="KFN48707.1"/>
    </source>
</evidence>
<dbReference type="InterPro" id="IPR000073">
    <property type="entry name" value="AB_hydrolase_1"/>
</dbReference>
<keyword evidence="2" id="KW-0732">Signal</keyword>
<dbReference type="EMBL" id="AWXU01000049">
    <property type="protein sequence ID" value="KFN48707.1"/>
    <property type="molecule type" value="Genomic_DNA"/>
</dbReference>
<dbReference type="Gene3D" id="3.40.50.1820">
    <property type="entry name" value="alpha/beta hydrolase"/>
    <property type="match status" value="1"/>
</dbReference>
<gene>
    <name evidence="4" type="ORF">P873_13705</name>
</gene>
<dbReference type="InterPro" id="IPR002471">
    <property type="entry name" value="Pept_S9_AS"/>
</dbReference>
<dbReference type="GO" id="GO:0052689">
    <property type="term" value="F:carboxylic ester hydrolase activity"/>
    <property type="evidence" value="ECO:0007669"/>
    <property type="project" value="TreeGrafter"/>
</dbReference>
<dbReference type="GO" id="GO:0006508">
    <property type="term" value="P:proteolysis"/>
    <property type="evidence" value="ECO:0007669"/>
    <property type="project" value="InterPro"/>
</dbReference>
<dbReference type="RefSeq" id="WP_051240108.1">
    <property type="nucleotide sequence ID" value="NZ_AUFF01000012.1"/>
</dbReference>
<dbReference type="AlphaFoldDB" id="A0A091BB16"/>
<dbReference type="GO" id="GO:0004252">
    <property type="term" value="F:serine-type endopeptidase activity"/>
    <property type="evidence" value="ECO:0007669"/>
    <property type="project" value="InterPro"/>
</dbReference>
<dbReference type="PANTHER" id="PTHR43265">
    <property type="entry name" value="ESTERASE ESTD"/>
    <property type="match status" value="1"/>
</dbReference>
<name>A0A091BB16_9GAMM</name>
<dbReference type="Pfam" id="PF00561">
    <property type="entry name" value="Abhydrolase_1"/>
    <property type="match status" value="1"/>
</dbReference>
<dbReference type="OrthoDB" id="9809549at2"/>
<sequence length="456" mass="47529">MNVSAFDDFGSTAPGARASRSRGLALGLAIALGLAASAAAVAADAAASADHVAVASAAAASPAAAPLTAWPANAIKRYMFSADDLAAVQARFVAMGAAADFAVEAPPSGGTRFFTITGRSGNVNRFALEQDGDGKLHAYAVRLRPQHPVVALPYREQEVVFATPTPGVAPVGTLTYPMGPGPFPAVVLVAGTGPHTRGVGLTGGEVHPGSTTDDYASDALAAVRFLRMQPFVDGGRVGLAGHSEGGIIAAMVAADAPEDVAFIVLLGGTGLPGIDNKSLQDAALRRAEGMDEALIAMNRDQERELLEIAAGPLDHDAALAAMHAATAALPEDVRTTLELPADGLPDEAFEWMLSPWYRRFLALDPRAYLREVKVPVLALIGSKDLQVPPAENLAELRRVLAGNPRAEVRELPGLNHNFQTANTGSPAEYFAIEETFSRSALELMTEWMRGATLSDE</sequence>
<dbReference type="SUPFAM" id="SSF53474">
    <property type="entry name" value="alpha/beta-Hydrolases"/>
    <property type="match status" value="1"/>
</dbReference>
<keyword evidence="5" id="KW-1185">Reference proteome</keyword>
<feature type="chain" id="PRO_5001869522" description="AB hydrolase-1 domain-containing protein" evidence="2">
    <location>
        <begin position="43"/>
        <end position="456"/>
    </location>
</feature>
<reference evidence="4 5" key="1">
    <citation type="submission" date="2013-09" db="EMBL/GenBank/DDBJ databases">
        <title>Genome sequencing of Arenimonas composti.</title>
        <authorList>
            <person name="Chen F."/>
            <person name="Wang G."/>
        </authorList>
    </citation>
    <scope>NUCLEOTIDE SEQUENCE [LARGE SCALE GENOMIC DNA]</scope>
    <source>
        <strain evidence="4 5">TR7-09</strain>
    </source>
</reference>
<keyword evidence="1" id="KW-0378">Hydrolase</keyword>
<evidence type="ECO:0000256" key="2">
    <source>
        <dbReference type="SAM" id="SignalP"/>
    </source>
</evidence>
<evidence type="ECO:0000256" key="1">
    <source>
        <dbReference type="ARBA" id="ARBA00022801"/>
    </source>
</evidence>
<dbReference type="InterPro" id="IPR029058">
    <property type="entry name" value="AB_hydrolase_fold"/>
</dbReference>
<evidence type="ECO:0000259" key="3">
    <source>
        <dbReference type="Pfam" id="PF00561"/>
    </source>
</evidence>
<dbReference type="InterPro" id="IPR053145">
    <property type="entry name" value="AB_hydrolase_Est10"/>
</dbReference>
<dbReference type="eggNOG" id="COG1073">
    <property type="taxonomic scope" value="Bacteria"/>
</dbReference>
<protein>
    <recommendedName>
        <fullName evidence="3">AB hydrolase-1 domain-containing protein</fullName>
    </recommendedName>
</protein>
<dbReference type="STRING" id="1121013.GCA_000426365_02707"/>
<comment type="caution">
    <text evidence="4">The sequence shown here is derived from an EMBL/GenBank/DDBJ whole genome shotgun (WGS) entry which is preliminary data.</text>
</comment>
<dbReference type="Proteomes" id="UP000029391">
    <property type="component" value="Unassembled WGS sequence"/>
</dbReference>
<evidence type="ECO:0000313" key="5">
    <source>
        <dbReference type="Proteomes" id="UP000029391"/>
    </source>
</evidence>